<reference evidence="2 3" key="1">
    <citation type="submission" date="2018-08" db="EMBL/GenBank/DDBJ databases">
        <title>Genomic Encyclopedia of Archaeal and Bacterial Type Strains, Phase II (KMG-II): from individual species to whole genera.</title>
        <authorList>
            <person name="Goeker M."/>
        </authorList>
    </citation>
    <scope>NUCLEOTIDE SEQUENCE [LARGE SCALE GENOMIC DNA]</scope>
    <source>
        <strain evidence="2 3">DSM 100880</strain>
    </source>
</reference>
<dbReference type="OrthoDB" id="1164858at2"/>
<protein>
    <recommendedName>
        <fullName evidence="4">Tetratricopeptide repeat protein</fullName>
    </recommendedName>
</protein>
<dbReference type="Proteomes" id="UP000257136">
    <property type="component" value="Unassembled WGS sequence"/>
</dbReference>
<keyword evidence="1" id="KW-0732">Signal</keyword>
<feature type="signal peptide" evidence="1">
    <location>
        <begin position="1"/>
        <end position="18"/>
    </location>
</feature>
<comment type="caution">
    <text evidence="2">The sequence shown here is derived from an EMBL/GenBank/DDBJ whole genome shotgun (WGS) entry which is preliminary data.</text>
</comment>
<evidence type="ECO:0000256" key="1">
    <source>
        <dbReference type="SAM" id="SignalP"/>
    </source>
</evidence>
<dbReference type="Pfam" id="PF20329">
    <property type="entry name" value="DUF6624"/>
    <property type="match status" value="1"/>
</dbReference>
<dbReference type="Gene3D" id="1.25.40.10">
    <property type="entry name" value="Tetratricopeptide repeat domain"/>
    <property type="match status" value="1"/>
</dbReference>
<keyword evidence="3" id="KW-1185">Reference proteome</keyword>
<dbReference type="InterPro" id="IPR011990">
    <property type="entry name" value="TPR-like_helical_dom_sf"/>
</dbReference>
<accession>A0A3E0EDW2</accession>
<proteinExistence type="predicted"/>
<dbReference type="InterPro" id="IPR046732">
    <property type="entry name" value="DUF6624"/>
</dbReference>
<dbReference type="AlphaFoldDB" id="A0A3E0EDW2"/>
<dbReference type="NCBIfam" id="NF047558">
    <property type="entry name" value="TPR_END_plus"/>
    <property type="match status" value="1"/>
</dbReference>
<sequence length="319" mass="37073">MRKIIAFLLIINNSLIHAQTYKNLIHKADSCYTAENYKTSVDYYEKAFKIEHTKPNDFYNAACSAALSKQDKKAFKWLNLAIDNGYENITHLQIDADLKSLHENKEWKNTTEKFQKKLDILEAHYDKPLQKELLAIYAEDQDIRGEFMKIYKDKGPGNKSFDSINNLMRYKDSINLLKVIKILDEKGWVGKDIVGSQANQTLFLVIQHADLKYQQKYMPMMREAVKKGNANGASLALMEDRVSLREGRKQIYGSQIGRDNETKIFYVSSLEDPDNVDERRAKIGLPPMADYVSKWQIKWDVEQYKKDLPALMIKEKIKN</sequence>
<evidence type="ECO:0000313" key="2">
    <source>
        <dbReference type="EMBL" id="REG96468.1"/>
    </source>
</evidence>
<dbReference type="EMBL" id="QUNI01000009">
    <property type="protein sequence ID" value="REG96468.1"/>
    <property type="molecule type" value="Genomic_DNA"/>
</dbReference>
<name>A0A3E0EDW2_9FLAO</name>
<feature type="chain" id="PRO_5017695319" description="Tetratricopeptide repeat protein" evidence="1">
    <location>
        <begin position="19"/>
        <end position="319"/>
    </location>
</feature>
<evidence type="ECO:0000313" key="3">
    <source>
        <dbReference type="Proteomes" id="UP000257136"/>
    </source>
</evidence>
<dbReference type="RefSeq" id="WP_115814065.1">
    <property type="nucleotide sequence ID" value="NZ_QUNI01000009.1"/>
</dbReference>
<gene>
    <name evidence="2" type="ORF">C8P67_109116</name>
</gene>
<organism evidence="2 3">
    <name type="scientific">Flavobacterium aquicola</name>
    <dbReference type="NCBI Taxonomy" id="1682742"/>
    <lineage>
        <taxon>Bacteria</taxon>
        <taxon>Pseudomonadati</taxon>
        <taxon>Bacteroidota</taxon>
        <taxon>Flavobacteriia</taxon>
        <taxon>Flavobacteriales</taxon>
        <taxon>Flavobacteriaceae</taxon>
        <taxon>Flavobacterium</taxon>
    </lineage>
</organism>
<dbReference type="SUPFAM" id="SSF81901">
    <property type="entry name" value="HCP-like"/>
    <property type="match status" value="1"/>
</dbReference>
<evidence type="ECO:0008006" key="4">
    <source>
        <dbReference type="Google" id="ProtNLM"/>
    </source>
</evidence>